<dbReference type="GO" id="GO:0004099">
    <property type="term" value="F:chitin deacetylase activity"/>
    <property type="evidence" value="ECO:0007669"/>
    <property type="project" value="UniProtKB-ARBA"/>
</dbReference>
<dbReference type="OrthoDB" id="407355at2759"/>
<gene>
    <name evidence="2" type="ORF">IV203_010028</name>
</gene>
<evidence type="ECO:0000313" key="2">
    <source>
        <dbReference type="EMBL" id="KAG7350668.1"/>
    </source>
</evidence>
<dbReference type="Proteomes" id="UP000693970">
    <property type="component" value="Unassembled WGS sequence"/>
</dbReference>
<protein>
    <submittedName>
        <fullName evidence="2">Polysaccharide deacetylase</fullName>
    </submittedName>
</protein>
<dbReference type="EMBL" id="JAGRRH010000018">
    <property type="protein sequence ID" value="KAG7350668.1"/>
    <property type="molecule type" value="Genomic_DNA"/>
</dbReference>
<reference evidence="2" key="1">
    <citation type="journal article" date="2021" name="Sci. Rep.">
        <title>Diploid genomic architecture of Nitzschia inconspicua, an elite biomass production diatom.</title>
        <authorList>
            <person name="Oliver A."/>
            <person name="Podell S."/>
            <person name="Pinowska A."/>
            <person name="Traller J.C."/>
            <person name="Smith S.R."/>
            <person name="McClure R."/>
            <person name="Beliaev A."/>
            <person name="Bohutskyi P."/>
            <person name="Hill E.A."/>
            <person name="Rabines A."/>
            <person name="Zheng H."/>
            <person name="Allen L.Z."/>
            <person name="Kuo A."/>
            <person name="Grigoriev I.V."/>
            <person name="Allen A.E."/>
            <person name="Hazlebeck D."/>
            <person name="Allen E.E."/>
        </authorList>
    </citation>
    <scope>NUCLEOTIDE SEQUENCE</scope>
    <source>
        <strain evidence="2">Hildebrandi</strain>
    </source>
</reference>
<dbReference type="PANTHER" id="PTHR10587">
    <property type="entry name" value="GLYCOSYL TRANSFERASE-RELATED"/>
    <property type="match status" value="1"/>
</dbReference>
<dbReference type="PANTHER" id="PTHR10587:SF137">
    <property type="entry name" value="4-DEOXY-4-FORMAMIDO-L-ARABINOSE-PHOSPHOUNDECAPRENOL DEFORMYLASE ARND-RELATED"/>
    <property type="match status" value="1"/>
</dbReference>
<dbReference type="InterPro" id="IPR002509">
    <property type="entry name" value="NODB_dom"/>
</dbReference>
<evidence type="ECO:0000259" key="1">
    <source>
        <dbReference type="Pfam" id="PF01522"/>
    </source>
</evidence>
<reference evidence="2" key="2">
    <citation type="submission" date="2021-04" db="EMBL/GenBank/DDBJ databases">
        <authorList>
            <person name="Podell S."/>
        </authorList>
    </citation>
    <scope>NUCLEOTIDE SEQUENCE</scope>
    <source>
        <strain evidence="2">Hildebrandi</strain>
    </source>
</reference>
<comment type="caution">
    <text evidence="2">The sequence shown here is derived from an EMBL/GenBank/DDBJ whole genome shotgun (WGS) entry which is preliminary data.</text>
</comment>
<keyword evidence="3" id="KW-1185">Reference proteome</keyword>
<feature type="domain" description="NodB homology" evidence="1">
    <location>
        <begin position="60"/>
        <end position="199"/>
    </location>
</feature>
<organism evidence="2 3">
    <name type="scientific">Nitzschia inconspicua</name>
    <dbReference type="NCBI Taxonomy" id="303405"/>
    <lineage>
        <taxon>Eukaryota</taxon>
        <taxon>Sar</taxon>
        <taxon>Stramenopiles</taxon>
        <taxon>Ochrophyta</taxon>
        <taxon>Bacillariophyta</taxon>
        <taxon>Bacillariophyceae</taxon>
        <taxon>Bacillariophycidae</taxon>
        <taxon>Bacillariales</taxon>
        <taxon>Bacillariaceae</taxon>
        <taxon>Nitzschia</taxon>
    </lineage>
</organism>
<proteinExistence type="predicted"/>
<dbReference type="InterPro" id="IPR050248">
    <property type="entry name" value="Polysacc_deacetylase_ArnD"/>
</dbReference>
<dbReference type="GO" id="GO:0005975">
    <property type="term" value="P:carbohydrate metabolic process"/>
    <property type="evidence" value="ECO:0007669"/>
    <property type="project" value="InterPro"/>
</dbReference>
<sequence length="288" mass="33486">MMTIQTKVLYVIWDIATRIGMRRLGRCLQGTLPRQYHDSVFFLDNIEWQHDQEGSIDEQPSRQGYIALTIDDGICRTKGDRSMIHDVCELLDRYQNSKATFFVCTDYTTPEDAFILLDRGHELGNHLQKDISNYYCNLSQREFERELVQATHHLEDILSQHRLRHIGSDSNYPSDKIRWFRAPQGRMSLAMSKALKNHEMINVMGDVYCDDWAFCEAVDGKDPDVQKQIAATVADLLLRQVQPHSIAIFHMPERHFRETSLLALEKFLNGCQRRNLKCVTMSQLAEHP</sequence>
<evidence type="ECO:0000313" key="3">
    <source>
        <dbReference type="Proteomes" id="UP000693970"/>
    </source>
</evidence>
<dbReference type="Pfam" id="PF01522">
    <property type="entry name" value="Polysacc_deac_1"/>
    <property type="match status" value="1"/>
</dbReference>
<accession>A0A9K3PKK7</accession>
<name>A0A9K3PKK7_9STRA</name>
<dbReference type="AlphaFoldDB" id="A0A9K3PKK7"/>